<reference evidence="2" key="1">
    <citation type="journal article" date="2022" name="G3 (Bethesda)">
        <title>High quality genome of the basidiomycete yeast Dioszegia hungarica PDD-24b-2 isolated from cloud water.</title>
        <authorList>
            <person name="Jarrige D."/>
            <person name="Haridas S."/>
            <person name="Bleykasten-Grosshans C."/>
            <person name="Joly M."/>
            <person name="Nadalig T."/>
            <person name="Sancelme M."/>
            <person name="Vuilleumier S."/>
            <person name="Grigoriev I.V."/>
            <person name="Amato P."/>
            <person name="Bringel F."/>
        </authorList>
    </citation>
    <scope>NUCLEOTIDE SEQUENCE</scope>
    <source>
        <strain evidence="2">PDD-24b-2</strain>
    </source>
</reference>
<feature type="compositionally biased region" description="Basic and acidic residues" evidence="1">
    <location>
        <begin position="893"/>
        <end position="902"/>
    </location>
</feature>
<feature type="compositionally biased region" description="Polar residues" evidence="1">
    <location>
        <begin position="592"/>
        <end position="610"/>
    </location>
</feature>
<feature type="region of interest" description="Disordered" evidence="1">
    <location>
        <begin position="233"/>
        <end position="624"/>
    </location>
</feature>
<feature type="compositionally biased region" description="Polar residues" evidence="1">
    <location>
        <begin position="489"/>
        <end position="503"/>
    </location>
</feature>
<dbReference type="EMBL" id="JAKWFO010000003">
    <property type="protein sequence ID" value="KAI9638185.1"/>
    <property type="molecule type" value="Genomic_DNA"/>
</dbReference>
<feature type="compositionally biased region" description="Basic and acidic residues" evidence="1">
    <location>
        <begin position="582"/>
        <end position="591"/>
    </location>
</feature>
<evidence type="ECO:0000256" key="1">
    <source>
        <dbReference type="SAM" id="MobiDB-lite"/>
    </source>
</evidence>
<feature type="compositionally biased region" description="Pro residues" evidence="1">
    <location>
        <begin position="295"/>
        <end position="312"/>
    </location>
</feature>
<name>A0AA38HCR1_9TREE</name>
<proteinExistence type="predicted"/>
<feature type="region of interest" description="Disordered" evidence="1">
    <location>
        <begin position="786"/>
        <end position="912"/>
    </location>
</feature>
<dbReference type="Proteomes" id="UP001164286">
    <property type="component" value="Unassembled WGS sequence"/>
</dbReference>
<feature type="compositionally biased region" description="Pro residues" evidence="1">
    <location>
        <begin position="194"/>
        <end position="203"/>
    </location>
</feature>
<feature type="compositionally biased region" description="Low complexity" evidence="1">
    <location>
        <begin position="849"/>
        <end position="863"/>
    </location>
</feature>
<dbReference type="RefSeq" id="XP_052947962.1">
    <property type="nucleotide sequence ID" value="XM_053088358.1"/>
</dbReference>
<organism evidence="2 3">
    <name type="scientific">Dioszegia hungarica</name>
    <dbReference type="NCBI Taxonomy" id="4972"/>
    <lineage>
        <taxon>Eukaryota</taxon>
        <taxon>Fungi</taxon>
        <taxon>Dikarya</taxon>
        <taxon>Basidiomycota</taxon>
        <taxon>Agaricomycotina</taxon>
        <taxon>Tremellomycetes</taxon>
        <taxon>Tremellales</taxon>
        <taxon>Bulleribasidiaceae</taxon>
        <taxon>Dioszegia</taxon>
    </lineage>
</organism>
<feature type="compositionally biased region" description="Polar residues" evidence="1">
    <location>
        <begin position="511"/>
        <end position="525"/>
    </location>
</feature>
<feature type="region of interest" description="Disordered" evidence="1">
    <location>
        <begin position="1"/>
        <end position="136"/>
    </location>
</feature>
<feature type="region of interest" description="Disordered" evidence="1">
    <location>
        <begin position="151"/>
        <end position="216"/>
    </location>
</feature>
<evidence type="ECO:0000313" key="2">
    <source>
        <dbReference type="EMBL" id="KAI9638185.1"/>
    </source>
</evidence>
<dbReference type="AlphaFoldDB" id="A0AA38HCR1"/>
<feature type="compositionally biased region" description="Low complexity" evidence="1">
    <location>
        <begin position="262"/>
        <end position="289"/>
    </location>
</feature>
<dbReference type="GeneID" id="77727563"/>
<feature type="compositionally biased region" description="Polar residues" evidence="1">
    <location>
        <begin position="169"/>
        <end position="180"/>
    </location>
</feature>
<evidence type="ECO:0000313" key="3">
    <source>
        <dbReference type="Proteomes" id="UP001164286"/>
    </source>
</evidence>
<feature type="compositionally biased region" description="Low complexity" evidence="1">
    <location>
        <begin position="362"/>
        <end position="384"/>
    </location>
</feature>
<keyword evidence="3" id="KW-1185">Reference proteome</keyword>
<accession>A0AA38HCR1</accession>
<protein>
    <submittedName>
        <fullName evidence="2">Uncharacterized protein</fullName>
    </submittedName>
</protein>
<sequence length="912" mass="97484">MLAPAGVDSESSDEDEVSPITSASPSPTRAKFSFKSLFVPPKLSTTPPLPPKASEAGASGADIASAPGGPSSDSTMEKEPHGPLQRLKRRVRILAKGDDKPTTNKGESVVEEAAAQVDESALAGNGQGGVEDEEKEPAAVEMLSLLRQLMAQQAKQEPPTKIDPLPTPTADTPSDLSSVAPTVEPKKDAAAKLKPPPARPPLTLPLKTNPSTLSVPAHNGASLPTFNVIPGDHAAVTPGLNDTYFNPTHHPIPTQQPAHPTGQPSGSDQQVPPQQVPPQQGWQPHQPSPQHYPGYGPPQAPYHMAMPPPMYPHPSVLQPWHPSNQPLSPHIGYQNYPPYSRYPSQGPYSNPPQTAPLPFSNQPTYNSYTPYSPTSPSSYQQYAPGSAYPPSGPRPLWSAFPLNQDTGDPNLQRPYHPQSQPPWQVDPYNRPPWSPASPLANPWQHFDPPDPGWAAQPISGQPETQDGRDDGAKGLNRNADQPLPKADETTQIVRSTALSNGSAVRTPPSPREQQGPNDPSKSARTAAQAIPTRTGAPPERPKRREAETGQERAGDPMVKERRAPSASEGAIVRRASGQDKATPGERAKESSRSTIASETRSTRALTSSKPVQAEPRDEPFAGMLTSRPPQLVIGLAKTLAAGKDLPSAFEAVLGDKRGGEVFAKELNNVAGFIAHSHLYHGEVPEGKRGVGKGEASTPSHGIVQLLLSNDKLHDTLQGWPIAAYLTPGVISIVKDLAVRWKDDDLSLKVILRSVLAIRQELEHPSRPHQLPAGGLLDQLAVVLSKQLKHQSTSSRLPSGKPAPASTPRPPVPQATSRPEPGRQRSTTPKDPPPLERSALKPQPITAAQDSSDSAYSASEPESPGTLESDEEAEMMLGMADSGPPAQPRQSGGHSHDRPRREQVQAAKEVLMR</sequence>
<feature type="compositionally biased region" description="Basic and acidic residues" evidence="1">
    <location>
        <begin position="539"/>
        <end position="563"/>
    </location>
</feature>
<gene>
    <name evidence="2" type="ORF">MKK02DRAFT_31672</name>
</gene>
<comment type="caution">
    <text evidence="2">The sequence shown here is derived from an EMBL/GenBank/DDBJ whole genome shotgun (WGS) entry which is preliminary data.</text>
</comment>